<keyword evidence="2" id="KW-1185">Reference proteome</keyword>
<protein>
    <submittedName>
        <fullName evidence="1">Uncharacterized protein</fullName>
    </submittedName>
</protein>
<dbReference type="EMBL" id="LOWA01000018">
    <property type="protein sequence ID" value="KVE28507.1"/>
    <property type="molecule type" value="Genomic_DNA"/>
</dbReference>
<comment type="caution">
    <text evidence="1">The sequence shown here is derived from an EMBL/GenBank/DDBJ whole genome shotgun (WGS) entry which is preliminary data.</text>
</comment>
<evidence type="ECO:0000313" key="1">
    <source>
        <dbReference type="EMBL" id="KVE28507.1"/>
    </source>
</evidence>
<proteinExistence type="predicted"/>
<accession>A0A118DPS2</accession>
<name>A0A118DPS2_9BURK</name>
<dbReference type="AlphaFoldDB" id="A0A118DPS2"/>
<organism evidence="1 2">
    <name type="scientific">Burkholderia singularis</name>
    <dbReference type="NCBI Taxonomy" id="1503053"/>
    <lineage>
        <taxon>Bacteria</taxon>
        <taxon>Pseudomonadati</taxon>
        <taxon>Pseudomonadota</taxon>
        <taxon>Betaproteobacteria</taxon>
        <taxon>Burkholderiales</taxon>
        <taxon>Burkholderiaceae</taxon>
        <taxon>Burkholderia</taxon>
        <taxon>pseudomallei group</taxon>
    </lineage>
</organism>
<reference evidence="1 2" key="1">
    <citation type="submission" date="2015-11" db="EMBL/GenBank/DDBJ databases">
        <title>Expanding the genomic diversity of Burkholderia species for the development of highly accurate diagnostics.</title>
        <authorList>
            <person name="Sahl J."/>
            <person name="Keim P."/>
            <person name="Wagner D."/>
        </authorList>
    </citation>
    <scope>NUCLEOTIDE SEQUENCE [LARGE SCALE GENOMIC DNA]</scope>
    <source>
        <strain evidence="1 2">TSV85</strain>
    </source>
</reference>
<gene>
    <name evidence="1" type="ORF">WS67_07095</name>
</gene>
<sequence length="78" mass="8849">MIVSARILNIYKIISIAGIKFSIFEMFFEYFRGAVRYIIMPNCHVQADRSAALRVDNPGHLHGQLFFTVAGLAVENVF</sequence>
<evidence type="ECO:0000313" key="2">
    <source>
        <dbReference type="Proteomes" id="UP000062788"/>
    </source>
</evidence>
<dbReference type="Proteomes" id="UP000062788">
    <property type="component" value="Unassembled WGS sequence"/>
</dbReference>